<feature type="transmembrane region" description="Helical" evidence="7">
    <location>
        <begin position="213"/>
        <end position="232"/>
    </location>
</feature>
<comment type="subcellular location">
    <subcellularLocation>
        <location evidence="1">Membrane</location>
        <topology evidence="1">Multi-pass membrane protein</topology>
    </subcellularLocation>
</comment>
<feature type="signal peptide" evidence="8">
    <location>
        <begin position="1"/>
        <end position="19"/>
    </location>
</feature>
<keyword evidence="3 7" id="KW-0812">Transmembrane</keyword>
<dbReference type="Gene3D" id="1.20.1250.20">
    <property type="entry name" value="MFS general substrate transporter like domains"/>
    <property type="match status" value="1"/>
</dbReference>
<protein>
    <recommendedName>
        <fullName evidence="9">Major facilitator superfamily (MFS) profile domain-containing protein</fullName>
    </recommendedName>
</protein>
<dbReference type="InterPro" id="IPR044770">
    <property type="entry name" value="MFS_spinster-like"/>
</dbReference>
<keyword evidence="2" id="KW-0813">Transport</keyword>
<dbReference type="InParanoid" id="B3RN70"/>
<dbReference type="HOGENOM" id="CLU_001265_5_12_1"/>
<dbReference type="PhylomeDB" id="B3RN70"/>
<feature type="transmembrane region" description="Helical" evidence="7">
    <location>
        <begin position="181"/>
        <end position="201"/>
    </location>
</feature>
<dbReference type="OMA" id="HAAVFFI"/>
<dbReference type="SUPFAM" id="SSF103473">
    <property type="entry name" value="MFS general substrate transporter"/>
    <property type="match status" value="1"/>
</dbReference>
<keyword evidence="11" id="KW-1185">Reference proteome</keyword>
<dbReference type="InterPro" id="IPR036259">
    <property type="entry name" value="MFS_trans_sf"/>
</dbReference>
<dbReference type="OrthoDB" id="3639251at2759"/>
<dbReference type="GO" id="GO:0016020">
    <property type="term" value="C:membrane"/>
    <property type="evidence" value="ECO:0000318"/>
    <property type="project" value="GO_Central"/>
</dbReference>
<feature type="transmembrane region" description="Helical" evidence="7">
    <location>
        <begin position="244"/>
        <end position="263"/>
    </location>
</feature>
<evidence type="ECO:0000256" key="2">
    <source>
        <dbReference type="ARBA" id="ARBA00022448"/>
    </source>
</evidence>
<dbReference type="AlphaFoldDB" id="B3RN70"/>
<evidence type="ECO:0000256" key="7">
    <source>
        <dbReference type="SAM" id="Phobius"/>
    </source>
</evidence>
<dbReference type="InterPro" id="IPR011701">
    <property type="entry name" value="MFS"/>
</dbReference>
<evidence type="ECO:0000313" key="10">
    <source>
        <dbReference type="EMBL" id="EDV27969.1"/>
    </source>
</evidence>
<evidence type="ECO:0000259" key="9">
    <source>
        <dbReference type="PROSITE" id="PS50850"/>
    </source>
</evidence>
<feature type="transmembrane region" description="Helical" evidence="7">
    <location>
        <begin position="367"/>
        <end position="389"/>
    </location>
</feature>
<feature type="transmembrane region" description="Helical" evidence="7">
    <location>
        <begin position="339"/>
        <end position="361"/>
    </location>
</feature>
<keyword evidence="4 7" id="KW-1133">Transmembrane helix</keyword>
<organism evidence="10 11">
    <name type="scientific">Trichoplax adhaerens</name>
    <name type="common">Trichoplax reptans</name>
    <dbReference type="NCBI Taxonomy" id="10228"/>
    <lineage>
        <taxon>Eukaryota</taxon>
        <taxon>Metazoa</taxon>
        <taxon>Placozoa</taxon>
        <taxon>Uniplacotomia</taxon>
        <taxon>Trichoplacea</taxon>
        <taxon>Trichoplacidae</taxon>
        <taxon>Trichoplax</taxon>
    </lineage>
</organism>
<keyword evidence="5 7" id="KW-0472">Membrane</keyword>
<dbReference type="PANTHER" id="PTHR23505:SF79">
    <property type="entry name" value="PROTEIN SPINSTER"/>
    <property type="match status" value="1"/>
</dbReference>
<name>B3RN70_TRIAD</name>
<dbReference type="CTD" id="6750452"/>
<keyword evidence="8" id="KW-0732">Signal</keyword>
<feature type="transmembrane region" description="Helical" evidence="7">
    <location>
        <begin position="401"/>
        <end position="419"/>
    </location>
</feature>
<feature type="chain" id="PRO_5002798358" description="Major facilitator superfamily (MFS) profile domain-containing protein" evidence="8">
    <location>
        <begin position="20"/>
        <end position="450"/>
    </location>
</feature>
<dbReference type="Proteomes" id="UP000009022">
    <property type="component" value="Unassembled WGS sequence"/>
</dbReference>
<evidence type="ECO:0000256" key="5">
    <source>
        <dbReference type="ARBA" id="ARBA00023136"/>
    </source>
</evidence>
<dbReference type="InterPro" id="IPR020846">
    <property type="entry name" value="MFS_dom"/>
</dbReference>
<dbReference type="RefSeq" id="XP_002109803.1">
    <property type="nucleotide sequence ID" value="XM_002109767.1"/>
</dbReference>
<evidence type="ECO:0000313" key="11">
    <source>
        <dbReference type="Proteomes" id="UP000009022"/>
    </source>
</evidence>
<reference evidence="10 11" key="1">
    <citation type="journal article" date="2008" name="Nature">
        <title>The Trichoplax genome and the nature of placozoans.</title>
        <authorList>
            <person name="Srivastava M."/>
            <person name="Begovic E."/>
            <person name="Chapman J."/>
            <person name="Putnam N.H."/>
            <person name="Hellsten U."/>
            <person name="Kawashima T."/>
            <person name="Kuo A."/>
            <person name="Mitros T."/>
            <person name="Salamov A."/>
            <person name="Carpenter M.L."/>
            <person name="Signorovitch A.Y."/>
            <person name="Moreno M.A."/>
            <person name="Kamm K."/>
            <person name="Grimwood J."/>
            <person name="Schmutz J."/>
            <person name="Shapiro H."/>
            <person name="Grigoriev I.V."/>
            <person name="Buss L.W."/>
            <person name="Schierwater B."/>
            <person name="Dellaporta S.L."/>
            <person name="Rokhsar D.S."/>
        </authorList>
    </citation>
    <scope>NUCLEOTIDE SEQUENCE [LARGE SCALE GENOMIC DNA]</scope>
    <source>
        <strain evidence="10 11">Grell-BS-1999</strain>
    </source>
</reference>
<dbReference type="Pfam" id="PF07690">
    <property type="entry name" value="MFS_1"/>
    <property type="match status" value="1"/>
</dbReference>
<evidence type="ECO:0000256" key="8">
    <source>
        <dbReference type="SAM" id="SignalP"/>
    </source>
</evidence>
<feature type="transmembrane region" description="Helical" evidence="7">
    <location>
        <begin position="88"/>
        <end position="108"/>
    </location>
</feature>
<evidence type="ECO:0000256" key="6">
    <source>
        <dbReference type="ARBA" id="ARBA00024338"/>
    </source>
</evidence>
<sequence>GWYPVYVLVVLLLTYLLNQLDRYAIGVTSMYIAQDMHWGDKDCLLNMSYSIAEVGNTSCTINRTLPVAEAEAIGYRVCKYDFNGQGELYQLLAGPVFIVIYTISGIPLGIAADVTSRRNLLAICLLFWSVMTFLTGFSKHYWQLLLLRFGVGIGEAGCTPFATSLIADYFPVNLRASAIGIYNWGIYTGYGISYALGDFVVRANIINQGWRWVYWLASIPGVLIFLLLIFTVKEPARRNEISDSPRFTYCVNTYTCGYLFVALQPFADRTLLMLILAGSVRNAGGYVWAYNTKPYFNKYYPRVVVADFLTWIPLIGGSAGAFFGGFISDRLVGSRGLSARLWVLIMSQAVASPFALLTLLLPPPWAFIALIPSNIIGEMWIGVTLAVIVEVVPSNIRTVAVAIYLFIITNIGGLMPLLIPPIATSTSLRTALILLFPGLYLLSSGLFFIT</sequence>
<feature type="transmembrane region" description="Helical" evidence="7">
    <location>
        <begin position="120"/>
        <end position="138"/>
    </location>
</feature>
<proteinExistence type="inferred from homology"/>
<dbReference type="PROSITE" id="PS50850">
    <property type="entry name" value="MFS"/>
    <property type="match status" value="1"/>
</dbReference>
<dbReference type="PANTHER" id="PTHR23505">
    <property type="entry name" value="SPINSTER"/>
    <property type="match status" value="1"/>
</dbReference>
<feature type="transmembrane region" description="Helical" evidence="7">
    <location>
        <begin position="308"/>
        <end position="327"/>
    </location>
</feature>
<comment type="similarity">
    <text evidence="6">Belongs to the major facilitator superfamily. Spinster (TC 2.A.1.49) family.</text>
</comment>
<evidence type="ECO:0000256" key="1">
    <source>
        <dbReference type="ARBA" id="ARBA00004141"/>
    </source>
</evidence>
<evidence type="ECO:0000256" key="3">
    <source>
        <dbReference type="ARBA" id="ARBA00022692"/>
    </source>
</evidence>
<feature type="domain" description="Major facilitator superfamily (MFS) profile" evidence="9">
    <location>
        <begin position="7"/>
        <end position="450"/>
    </location>
</feature>
<gene>
    <name evidence="10" type="ORF">TRIADDRAFT_12709</name>
</gene>
<dbReference type="KEGG" id="tad:TRIADDRAFT_12709"/>
<dbReference type="GeneID" id="6750452"/>
<feature type="transmembrane region" description="Helical" evidence="7">
    <location>
        <begin position="431"/>
        <end position="449"/>
    </location>
</feature>
<accession>B3RN70</accession>
<dbReference type="eggNOG" id="KOG1330">
    <property type="taxonomic scope" value="Eukaryota"/>
</dbReference>
<dbReference type="GO" id="GO:0022857">
    <property type="term" value="F:transmembrane transporter activity"/>
    <property type="evidence" value="ECO:0000318"/>
    <property type="project" value="GO_Central"/>
</dbReference>
<feature type="non-terminal residue" evidence="10">
    <location>
        <position position="1"/>
    </location>
</feature>
<dbReference type="EMBL" id="DS985242">
    <property type="protein sequence ID" value="EDV27969.1"/>
    <property type="molecule type" value="Genomic_DNA"/>
</dbReference>
<evidence type="ECO:0000256" key="4">
    <source>
        <dbReference type="ARBA" id="ARBA00022989"/>
    </source>
</evidence>
<feature type="transmembrane region" description="Helical" evidence="7">
    <location>
        <begin position="270"/>
        <end position="288"/>
    </location>
</feature>
<feature type="non-terminal residue" evidence="10">
    <location>
        <position position="450"/>
    </location>
</feature>